<feature type="region of interest" description="Disordered" evidence="1">
    <location>
        <begin position="199"/>
        <end position="220"/>
    </location>
</feature>
<evidence type="ECO:0000256" key="1">
    <source>
        <dbReference type="SAM" id="MobiDB-lite"/>
    </source>
</evidence>
<dbReference type="AlphaFoldDB" id="A0A9D5HFC6"/>
<proteinExistence type="predicted"/>
<reference evidence="2" key="1">
    <citation type="submission" date="2021-03" db="EMBL/GenBank/DDBJ databases">
        <authorList>
            <person name="Li Z."/>
            <person name="Yang C."/>
        </authorList>
    </citation>
    <scope>NUCLEOTIDE SEQUENCE</scope>
    <source>
        <strain evidence="2">Dzin_1.0</strain>
        <tissue evidence="2">Leaf</tissue>
    </source>
</reference>
<dbReference type="OrthoDB" id="693822at2759"/>
<organism evidence="2 3">
    <name type="scientific">Dioscorea zingiberensis</name>
    <dbReference type="NCBI Taxonomy" id="325984"/>
    <lineage>
        <taxon>Eukaryota</taxon>
        <taxon>Viridiplantae</taxon>
        <taxon>Streptophyta</taxon>
        <taxon>Embryophyta</taxon>
        <taxon>Tracheophyta</taxon>
        <taxon>Spermatophyta</taxon>
        <taxon>Magnoliopsida</taxon>
        <taxon>Liliopsida</taxon>
        <taxon>Dioscoreales</taxon>
        <taxon>Dioscoreaceae</taxon>
        <taxon>Dioscorea</taxon>
    </lineage>
</organism>
<keyword evidence="3" id="KW-1185">Reference proteome</keyword>
<protein>
    <submittedName>
        <fullName evidence="2">Uncharacterized protein</fullName>
    </submittedName>
</protein>
<accession>A0A9D5HFC6</accession>
<evidence type="ECO:0000313" key="2">
    <source>
        <dbReference type="EMBL" id="KAJ0974656.1"/>
    </source>
</evidence>
<reference evidence="2" key="2">
    <citation type="journal article" date="2022" name="Hortic Res">
        <title>The genome of Dioscorea zingiberensis sheds light on the biosynthesis, origin and evolution of the medicinally important diosgenin saponins.</title>
        <authorList>
            <person name="Li Y."/>
            <person name="Tan C."/>
            <person name="Li Z."/>
            <person name="Guo J."/>
            <person name="Li S."/>
            <person name="Chen X."/>
            <person name="Wang C."/>
            <person name="Dai X."/>
            <person name="Yang H."/>
            <person name="Song W."/>
            <person name="Hou L."/>
            <person name="Xu J."/>
            <person name="Tong Z."/>
            <person name="Xu A."/>
            <person name="Yuan X."/>
            <person name="Wang W."/>
            <person name="Yang Q."/>
            <person name="Chen L."/>
            <person name="Sun Z."/>
            <person name="Wang K."/>
            <person name="Pan B."/>
            <person name="Chen J."/>
            <person name="Bao Y."/>
            <person name="Liu F."/>
            <person name="Qi X."/>
            <person name="Gang D.R."/>
            <person name="Wen J."/>
            <person name="Li J."/>
        </authorList>
    </citation>
    <scope>NUCLEOTIDE SEQUENCE</scope>
    <source>
        <strain evidence="2">Dzin_1.0</strain>
    </source>
</reference>
<dbReference type="EMBL" id="JAGGNH010000004">
    <property type="protein sequence ID" value="KAJ0974656.1"/>
    <property type="molecule type" value="Genomic_DNA"/>
</dbReference>
<name>A0A9D5HFC6_9LILI</name>
<comment type="caution">
    <text evidence="2">The sequence shown here is derived from an EMBL/GenBank/DDBJ whole genome shotgun (WGS) entry which is preliminary data.</text>
</comment>
<feature type="compositionally biased region" description="Basic and acidic residues" evidence="1">
    <location>
        <begin position="205"/>
        <end position="215"/>
    </location>
</feature>
<sequence length="257" mass="28666">MEALNSNEGVPKSPRRHIISSFPHYIYAIPSSPSKGLSTFVSSCESISSSSSVTDHTDEFEFKVSLSSDVDSSSSSSFINCGRLLPLPPRLQPSSSPISSRGSSTRKLKLSSVSSLPSLSFRNKDFDPFMAAVENIRKEDVDECNSSGYKWRTKSMQPLRELNNKSKKSRRKTILEFFFDSKSTLANIIKEKVIGSSSSAALRKKKEDHEGDKNRHAYQSGKRIAEEKKRFESLARCMKSTHPTNLTAWFGSARQPL</sequence>
<evidence type="ECO:0000313" key="3">
    <source>
        <dbReference type="Proteomes" id="UP001085076"/>
    </source>
</evidence>
<dbReference type="Proteomes" id="UP001085076">
    <property type="component" value="Miscellaneous, Linkage group lg04"/>
</dbReference>
<gene>
    <name evidence="2" type="ORF">J5N97_016621</name>
</gene>